<accession>A0A6J3M0A9</accession>
<reference evidence="4" key="2">
    <citation type="submission" date="2020-04" db="EMBL/GenBank/DDBJ databases">
        <authorList>
            <consortium name="NCBI Genome Project"/>
        </authorList>
    </citation>
    <scope>NUCLEOTIDE SEQUENCE</scope>
    <source>
        <strain evidence="4">CBS 342.82</strain>
    </source>
</reference>
<sequence length="578" mass="60758">MLDYHYHSRDDASKHDDGEMLAAAAEEDYEFEILQLVDFEYDPEDSYYDDDDDDALEPTRRPDLRRDLPDEIRTRLNGGKGESQPDVQGIPGSPGPMTTTATATSTPMTSAEHTVKTEKIGDPHATPTSTTAALLTTTSTGMSTTLTSLPTATPTTSFAAGALVDSIHTSSTGIALPTITFSNDAASNAPKTITIDTHLPTLFATMSSPTPAQTAEAGAASSASAATASDSGGLSQGATIGIGVGVGVGAALIAILLTVAILMRRRNRESKGTDDDMKYEPSRQFESSMSGMTVAPMLASAHADRMSYAKGNAMPVSVTSLHSHSGSADRDSGPYRDDDFDDDAHRFDGGEGGMHVVNNNPRHSDPAWPLTPGVITIPPANYKPQPQIPQQQQPQPPPQTAPQQQQQQQPPSSRLSAQYANAPLPALPPSAHAQDQPPQQRTPQHHRLSQMTTSSALVSPLTPTPSILGGGGLTRSNTIDSDAPPPPVPPLLPMLRIPATPSLQQQQQHPRGGGGSSSADPDDDDDHQTERTPLAGATPIPDVSPTVRRPSPDHSPVSPISPVSQMSRQVSRAGGGGD</sequence>
<evidence type="ECO:0000256" key="2">
    <source>
        <dbReference type="SAM" id="Phobius"/>
    </source>
</evidence>
<name>A0A6J3M0A9_9PEZI</name>
<dbReference type="RefSeq" id="XP_033457970.1">
    <property type="nucleotide sequence ID" value="XM_033607794.1"/>
</dbReference>
<feature type="compositionally biased region" description="Basic and acidic residues" evidence="1">
    <location>
        <begin position="1"/>
        <end position="18"/>
    </location>
</feature>
<organism evidence="4">
    <name type="scientific">Dissoconium aciculare CBS 342.82</name>
    <dbReference type="NCBI Taxonomy" id="1314786"/>
    <lineage>
        <taxon>Eukaryota</taxon>
        <taxon>Fungi</taxon>
        <taxon>Dikarya</taxon>
        <taxon>Ascomycota</taxon>
        <taxon>Pezizomycotina</taxon>
        <taxon>Dothideomycetes</taxon>
        <taxon>Dothideomycetidae</taxon>
        <taxon>Mycosphaerellales</taxon>
        <taxon>Dissoconiaceae</taxon>
        <taxon>Dissoconium</taxon>
    </lineage>
</organism>
<reference evidence="4" key="3">
    <citation type="submission" date="2025-08" db="UniProtKB">
        <authorList>
            <consortium name="RefSeq"/>
        </authorList>
    </citation>
    <scope>IDENTIFICATION</scope>
    <source>
        <strain evidence="4">CBS 342.82</strain>
    </source>
</reference>
<evidence type="ECO:0008006" key="5">
    <source>
        <dbReference type="Google" id="ProtNLM"/>
    </source>
</evidence>
<feature type="compositionally biased region" description="Polar residues" evidence="1">
    <location>
        <begin position="561"/>
        <end position="570"/>
    </location>
</feature>
<feature type="compositionally biased region" description="Pro residues" evidence="1">
    <location>
        <begin position="483"/>
        <end position="492"/>
    </location>
</feature>
<feature type="compositionally biased region" description="Basic and acidic residues" evidence="1">
    <location>
        <begin position="327"/>
        <end position="349"/>
    </location>
</feature>
<gene>
    <name evidence="4" type="ORF">K489DRAFT_411356</name>
</gene>
<feature type="compositionally biased region" description="Basic and acidic residues" evidence="1">
    <location>
        <begin position="113"/>
        <end position="122"/>
    </location>
</feature>
<feature type="region of interest" description="Disordered" evidence="1">
    <location>
        <begin position="318"/>
        <end position="578"/>
    </location>
</feature>
<feature type="compositionally biased region" description="Low complexity" evidence="1">
    <location>
        <begin position="384"/>
        <end position="393"/>
    </location>
</feature>
<feature type="region of interest" description="Disordered" evidence="1">
    <location>
        <begin position="1"/>
        <end position="23"/>
    </location>
</feature>
<feature type="region of interest" description="Disordered" evidence="1">
    <location>
        <begin position="42"/>
        <end position="129"/>
    </location>
</feature>
<evidence type="ECO:0000313" key="4">
    <source>
        <dbReference type="RefSeq" id="XP_033457970.1"/>
    </source>
</evidence>
<keyword evidence="2" id="KW-0472">Membrane</keyword>
<keyword evidence="2" id="KW-0812">Transmembrane</keyword>
<evidence type="ECO:0000256" key="1">
    <source>
        <dbReference type="SAM" id="MobiDB-lite"/>
    </source>
</evidence>
<reference evidence="4" key="1">
    <citation type="submission" date="2020-01" db="EMBL/GenBank/DDBJ databases">
        <authorList>
            <consortium name="DOE Joint Genome Institute"/>
            <person name="Haridas S."/>
            <person name="Albert R."/>
            <person name="Binder M."/>
            <person name="Bloem J."/>
            <person name="Labutti K."/>
            <person name="Salamov A."/>
            <person name="Andreopoulos B."/>
            <person name="Baker S.E."/>
            <person name="Barry K."/>
            <person name="Bills G."/>
            <person name="Bluhm B.H."/>
            <person name="Cannon C."/>
            <person name="Castanera R."/>
            <person name="Culley D.E."/>
            <person name="Daum C."/>
            <person name="Ezra D."/>
            <person name="Gonzalez J.B."/>
            <person name="Henrissat B."/>
            <person name="Kuo A."/>
            <person name="Liang C."/>
            <person name="Lipzen A."/>
            <person name="Lutzoni F."/>
            <person name="Magnuson J."/>
            <person name="Mondo S."/>
            <person name="Nolan M."/>
            <person name="Ohm R."/>
            <person name="Pangilinan J."/>
            <person name="Park H.-J."/>
            <person name="Ramirez L."/>
            <person name="Alfaro M."/>
            <person name="Sun H."/>
            <person name="Tritt A."/>
            <person name="Yoshinaga Y."/>
            <person name="Zwiers L.-H."/>
            <person name="Turgeon B.G."/>
            <person name="Goodwin S.B."/>
            <person name="Spatafora J.W."/>
            <person name="Crous P.W."/>
            <person name="Grigoriev I.V."/>
        </authorList>
    </citation>
    <scope>NUCLEOTIDE SEQUENCE</scope>
    <source>
        <strain evidence="4">CBS 342.82</strain>
    </source>
</reference>
<keyword evidence="3" id="KW-1185">Reference proteome</keyword>
<feature type="compositionally biased region" description="Basic and acidic residues" evidence="1">
    <location>
        <begin position="57"/>
        <end position="74"/>
    </location>
</feature>
<proteinExistence type="predicted"/>
<dbReference type="AlphaFoldDB" id="A0A6J3M0A9"/>
<dbReference type="GeneID" id="54365593"/>
<evidence type="ECO:0000313" key="3">
    <source>
        <dbReference type="Proteomes" id="UP000504637"/>
    </source>
</evidence>
<protein>
    <recommendedName>
        <fullName evidence="5">Mid2 domain-containing protein</fullName>
    </recommendedName>
</protein>
<feature type="transmembrane region" description="Helical" evidence="2">
    <location>
        <begin position="240"/>
        <end position="262"/>
    </location>
</feature>
<keyword evidence="2" id="KW-1133">Transmembrane helix</keyword>
<feature type="compositionally biased region" description="Low complexity" evidence="1">
    <location>
        <begin position="95"/>
        <end position="111"/>
    </location>
</feature>
<feature type="compositionally biased region" description="Acidic residues" evidence="1">
    <location>
        <begin position="42"/>
        <end position="56"/>
    </location>
</feature>
<feature type="compositionally biased region" description="Low complexity" evidence="1">
    <location>
        <begin position="493"/>
        <end position="510"/>
    </location>
</feature>
<dbReference type="Proteomes" id="UP000504637">
    <property type="component" value="Unplaced"/>
</dbReference>
<feature type="compositionally biased region" description="Low complexity" evidence="1">
    <location>
        <begin position="401"/>
        <end position="442"/>
    </location>
</feature>